<dbReference type="AlphaFoldDB" id="A0AAN9IMT5"/>
<sequence length="85" mass="10270">MKNTLYTRQHPYMYLKSYALELSTSPTSSLPSFSSHPLFPEPSFHHFQYHRERRKRERERGTRQNSYQIKSTFISSKHGLIFKFN</sequence>
<evidence type="ECO:0000313" key="1">
    <source>
        <dbReference type="EMBL" id="KAK7282899.1"/>
    </source>
</evidence>
<organism evidence="1 2">
    <name type="scientific">Crotalaria pallida</name>
    <name type="common">Smooth rattlebox</name>
    <name type="synonym">Crotalaria striata</name>
    <dbReference type="NCBI Taxonomy" id="3830"/>
    <lineage>
        <taxon>Eukaryota</taxon>
        <taxon>Viridiplantae</taxon>
        <taxon>Streptophyta</taxon>
        <taxon>Embryophyta</taxon>
        <taxon>Tracheophyta</taxon>
        <taxon>Spermatophyta</taxon>
        <taxon>Magnoliopsida</taxon>
        <taxon>eudicotyledons</taxon>
        <taxon>Gunneridae</taxon>
        <taxon>Pentapetalae</taxon>
        <taxon>rosids</taxon>
        <taxon>fabids</taxon>
        <taxon>Fabales</taxon>
        <taxon>Fabaceae</taxon>
        <taxon>Papilionoideae</taxon>
        <taxon>50 kb inversion clade</taxon>
        <taxon>genistoids sensu lato</taxon>
        <taxon>core genistoids</taxon>
        <taxon>Crotalarieae</taxon>
        <taxon>Crotalaria</taxon>
    </lineage>
</organism>
<keyword evidence="2" id="KW-1185">Reference proteome</keyword>
<proteinExistence type="predicted"/>
<dbReference type="EMBL" id="JAYWIO010000002">
    <property type="protein sequence ID" value="KAK7282899.1"/>
    <property type="molecule type" value="Genomic_DNA"/>
</dbReference>
<name>A0AAN9IMT5_CROPI</name>
<gene>
    <name evidence="1" type="ORF">RIF29_12010</name>
</gene>
<protein>
    <submittedName>
        <fullName evidence="1">Uncharacterized protein</fullName>
    </submittedName>
</protein>
<accession>A0AAN9IMT5</accession>
<reference evidence="1 2" key="1">
    <citation type="submission" date="2024-01" db="EMBL/GenBank/DDBJ databases">
        <title>The genomes of 5 underutilized Papilionoideae crops provide insights into root nodulation and disease resistanc.</title>
        <authorList>
            <person name="Yuan L."/>
        </authorList>
    </citation>
    <scope>NUCLEOTIDE SEQUENCE [LARGE SCALE GENOMIC DNA]</scope>
    <source>
        <strain evidence="1">ZHUSHIDOU_FW_LH</strain>
        <tissue evidence="1">Leaf</tissue>
    </source>
</reference>
<dbReference type="Proteomes" id="UP001372338">
    <property type="component" value="Unassembled WGS sequence"/>
</dbReference>
<comment type="caution">
    <text evidence="1">The sequence shown here is derived from an EMBL/GenBank/DDBJ whole genome shotgun (WGS) entry which is preliminary data.</text>
</comment>
<evidence type="ECO:0000313" key="2">
    <source>
        <dbReference type="Proteomes" id="UP001372338"/>
    </source>
</evidence>